<dbReference type="PANTHER" id="PTHR32114:SF2">
    <property type="entry name" value="ABC TRANSPORTER ABCH.3"/>
    <property type="match status" value="1"/>
</dbReference>
<organism evidence="3">
    <name type="scientific">Sinorhizobium medicae</name>
    <dbReference type="NCBI Taxonomy" id="110321"/>
    <lineage>
        <taxon>Bacteria</taxon>
        <taxon>Pseudomonadati</taxon>
        <taxon>Pseudomonadota</taxon>
        <taxon>Alphaproteobacteria</taxon>
        <taxon>Hyphomicrobiales</taxon>
        <taxon>Rhizobiaceae</taxon>
        <taxon>Sinorhizobium/Ensifer group</taxon>
        <taxon>Sinorhizobium</taxon>
    </lineage>
</organism>
<dbReference type="Pfam" id="PF13166">
    <property type="entry name" value="AAA_13"/>
    <property type="match status" value="1"/>
</dbReference>
<evidence type="ECO:0000256" key="1">
    <source>
        <dbReference type="SAM" id="Coils"/>
    </source>
</evidence>
<dbReference type="Gene3D" id="3.40.50.300">
    <property type="entry name" value="P-loop containing nucleotide triphosphate hydrolases"/>
    <property type="match status" value="1"/>
</dbReference>
<dbReference type="AlphaFoldDB" id="A0A6G1WQL7"/>
<dbReference type="SUPFAM" id="SSF52540">
    <property type="entry name" value="P-loop containing nucleoside triphosphate hydrolases"/>
    <property type="match status" value="1"/>
</dbReference>
<sequence length="732" mass="83360">MIEQISISNVASYAGMPAVLSGLRPINFIFGSNGSGKTTISRIVARPENFPGCRVSWEGQNPLECLVYNRDFIVENFTSRMRGIFTLGHEDADILKSIDDLKKEIDDLSNAIRQRKHVLEGSDGKGGKKKDLADLNATFQDSCWKSKVRHEGDFREAFRGLLNSRANFAQRMYKEFEENQAQLKPLEDLVERASTVFAEVKAREEPIAEISASDVMLMENAPILDRRVVGKEDVSIADMIKRLGNSDWVKQGLGYFHKSGDHCPFCQQQTDHQFRHSLEEYFDETYQQDIDSIATLARTYAEYSESVMRQVDRAISATTNYLDRASLELRAEVLGTKFNLNNQHIEKKRTEPSSRIELDAVGTTVDEINAIISDANQKIASHNALIDNIVAEREALTSEVWRYVVDEASIMLNDHKTVLQATRNAINGLSRGIEEKEEERRSKEVRLRELERQVTSVQPTVNAINGLLDSFGFRNFKLATARESDRFYTVIRSDGSEAGDTLSEGEKTFIVFLYFFYLIDGSVTESGITTNRVVVIDDPVSSLDSDVLFIVSSLIKKLFLKAQDATSTLKQVFVLTHNIYFHKEVSFDPKRSADKRNFETFWVVRKKEDSSIIEGHPRNPIRTSYEMLWEEVRNEQRSTLTIQNTLRRIVENYFTILGNMDKDEIVARFSGHDQQICNSLFSWINDGSHNAHEDLYVACDATTAQRFLSVFRSIFEVTGHLAHYEMMIAPRA</sequence>
<proteinExistence type="predicted"/>
<evidence type="ECO:0000259" key="2">
    <source>
        <dbReference type="Pfam" id="PF13166"/>
    </source>
</evidence>
<comment type="caution">
    <text evidence="3">The sequence shown here is derived from an EMBL/GenBank/DDBJ whole genome shotgun (WGS) entry which is preliminary data.</text>
</comment>
<dbReference type="RefSeq" id="WP_153413530.1">
    <property type="nucleotide sequence ID" value="NZ_WISB01000125.1"/>
</dbReference>
<protein>
    <submittedName>
        <fullName evidence="3">AAA family ATPase</fullName>
    </submittedName>
</protein>
<dbReference type="InterPro" id="IPR027417">
    <property type="entry name" value="P-loop_NTPase"/>
</dbReference>
<feature type="domain" description="Protein CR006 P-loop" evidence="2">
    <location>
        <begin position="10"/>
        <end position="716"/>
    </location>
</feature>
<name>A0A6G1WQL7_9HYPH</name>
<accession>A0A6G1WQL7</accession>
<reference evidence="3" key="1">
    <citation type="journal article" date="2013" name="Genome Biol.">
        <title>Comparative genomics of the core and accessory genomes of 48 Sinorhizobium strains comprising five genospecies.</title>
        <authorList>
            <person name="Sugawara M."/>
            <person name="Epstein B."/>
            <person name="Badgley B.D."/>
            <person name="Unno T."/>
            <person name="Xu L."/>
            <person name="Reese J."/>
            <person name="Gyaneshwar P."/>
            <person name="Denny R."/>
            <person name="Mudge J."/>
            <person name="Bharti A.K."/>
            <person name="Farmer A.D."/>
            <person name="May G.D."/>
            <person name="Woodward J.E."/>
            <person name="Medigue C."/>
            <person name="Vallenet D."/>
            <person name="Lajus A."/>
            <person name="Rouy Z."/>
            <person name="Martinez-Vaz B."/>
            <person name="Tiffin P."/>
            <person name="Young N.D."/>
            <person name="Sadowsky M.J."/>
        </authorList>
    </citation>
    <scope>NUCLEOTIDE SEQUENCE</scope>
    <source>
        <strain evidence="3">M1</strain>
    </source>
</reference>
<dbReference type="EMBL" id="WISB01000125">
    <property type="protein sequence ID" value="MQW72024.1"/>
    <property type="molecule type" value="Genomic_DNA"/>
</dbReference>
<dbReference type="InterPro" id="IPR026866">
    <property type="entry name" value="CR006_AAA"/>
</dbReference>
<feature type="coiled-coil region" evidence="1">
    <location>
        <begin position="419"/>
        <end position="453"/>
    </location>
</feature>
<evidence type="ECO:0000313" key="3">
    <source>
        <dbReference type="EMBL" id="MQW72024.1"/>
    </source>
</evidence>
<dbReference type="PANTHER" id="PTHR32114">
    <property type="entry name" value="ABC TRANSPORTER ABCH.3"/>
    <property type="match status" value="1"/>
</dbReference>
<gene>
    <name evidence="3" type="ORF">GHJ91_23415</name>
</gene>
<keyword evidence="1" id="KW-0175">Coiled coil</keyword>